<sequence length="663" mass="75346">MQQFKTNVSAILKTLTLLICIINQVSCTQPKKEQLSKSDKVSKINEIVDLYADYEMFNGSVLVAEEGKVIFKKGLRFANMEWDIPNQTDTKFKIASLTKQFTAMLIMQLVAEEKLDLHKPISTYLVDYPKINGDQITIHHLLTHTAGLTRDGSDKEKHNKPKAMVNQFAGAPLQFIPGERFEYSNSGYTLLGYIIETITEKSYEDVLQEKIFEPLEMKNSGFFRHRPLIKNMASGYNKGFGEYFNTDNSDESSAYAAGAIYSTVEDMFLWNQALNTEILLPKKYMDLIFEKHIIDPSYSGHYGYGWEFINKPLGNTSEKVETVGHSGNIDGFRALYTRIPSSNASIILLNNTSRGFLNSMTTAITGILYNKPYDLPLKPLAKFMVETIEKEGVDKGIEFYGAHKDSPDYHASEQELIVAGYKYLHAENAIYAAKVFKLATKVFPDRDNPYDSYAEALMLLGKNDEAITNYKTSLELNPKNNNAIEMLAKLGVTYSTDLLKTNDTWGKELFAIPLHFAQGIKLKGFEDARFPKGWNDTNRPNFWTYAFAWKVNLNTALTTPQVKDYIEKYYDGLLSGVNKEKDIELPKTTVEITQNKDRSFIGKASIYDTFVTRKPLVLNFNVEQVLCKKSNTSIIVFRISPKNFGHRVWKGLKEIKVLENSCD</sequence>
<organism evidence="3 4">
    <name type="scientific">Maribacter arcticus</name>
    <dbReference type="NCBI Taxonomy" id="561365"/>
    <lineage>
        <taxon>Bacteria</taxon>
        <taxon>Pseudomonadati</taxon>
        <taxon>Bacteroidota</taxon>
        <taxon>Flavobacteriia</taxon>
        <taxon>Flavobacteriales</taxon>
        <taxon>Flavobacteriaceae</taxon>
        <taxon>Maribacter</taxon>
    </lineage>
</organism>
<dbReference type="InterPro" id="IPR019734">
    <property type="entry name" value="TPR_rpt"/>
</dbReference>
<keyword evidence="4" id="KW-1185">Reference proteome</keyword>
<reference evidence="4" key="1">
    <citation type="submission" date="2017-02" db="EMBL/GenBank/DDBJ databases">
        <authorList>
            <person name="Varghese N."/>
            <person name="Submissions S."/>
        </authorList>
    </citation>
    <scope>NUCLEOTIDE SEQUENCE [LARGE SCALE GENOMIC DNA]</scope>
    <source>
        <strain evidence="4">DSM 23546</strain>
    </source>
</reference>
<dbReference type="AlphaFoldDB" id="A0A1T5DQ08"/>
<name>A0A1T5DQ08_9FLAO</name>
<dbReference type="Gene3D" id="1.25.40.10">
    <property type="entry name" value="Tetratricopeptide repeat domain"/>
    <property type="match status" value="1"/>
</dbReference>
<dbReference type="Proteomes" id="UP000190339">
    <property type="component" value="Unassembled WGS sequence"/>
</dbReference>
<dbReference type="InterPro" id="IPR012338">
    <property type="entry name" value="Beta-lactam/transpept-like"/>
</dbReference>
<feature type="repeat" description="TPR" evidence="1">
    <location>
        <begin position="447"/>
        <end position="480"/>
    </location>
</feature>
<protein>
    <submittedName>
        <fullName evidence="3">CubicO group peptidase, beta-lactamase class C family</fullName>
    </submittedName>
</protein>
<feature type="domain" description="Beta-lactamase-related" evidence="2">
    <location>
        <begin position="51"/>
        <end position="354"/>
    </location>
</feature>
<dbReference type="SUPFAM" id="SSF48452">
    <property type="entry name" value="TPR-like"/>
    <property type="match status" value="1"/>
</dbReference>
<evidence type="ECO:0000313" key="4">
    <source>
        <dbReference type="Proteomes" id="UP000190339"/>
    </source>
</evidence>
<dbReference type="Pfam" id="PF00144">
    <property type="entry name" value="Beta-lactamase"/>
    <property type="match status" value="1"/>
</dbReference>
<dbReference type="STRING" id="561365.SAMN05660866_03041"/>
<dbReference type="EMBL" id="FUYL01000010">
    <property type="protein sequence ID" value="SKB73754.1"/>
    <property type="molecule type" value="Genomic_DNA"/>
</dbReference>
<dbReference type="PROSITE" id="PS50005">
    <property type="entry name" value="TPR"/>
    <property type="match status" value="1"/>
</dbReference>
<keyword evidence="1" id="KW-0802">TPR repeat</keyword>
<gene>
    <name evidence="3" type="ORF">SAMN05660866_03041</name>
</gene>
<dbReference type="PANTHER" id="PTHR46825">
    <property type="entry name" value="D-ALANYL-D-ALANINE-CARBOXYPEPTIDASE/ENDOPEPTIDASE AMPH"/>
    <property type="match status" value="1"/>
</dbReference>
<accession>A0A1T5DQ08</accession>
<dbReference type="InterPro" id="IPR001466">
    <property type="entry name" value="Beta-lactam-related"/>
</dbReference>
<dbReference type="PANTHER" id="PTHR46825:SF9">
    <property type="entry name" value="BETA-LACTAMASE-RELATED DOMAIN-CONTAINING PROTEIN"/>
    <property type="match status" value="1"/>
</dbReference>
<dbReference type="InterPro" id="IPR011990">
    <property type="entry name" value="TPR-like_helical_dom_sf"/>
</dbReference>
<dbReference type="RefSeq" id="WP_079513455.1">
    <property type="nucleotide sequence ID" value="NZ_FUYL01000010.1"/>
</dbReference>
<evidence type="ECO:0000256" key="1">
    <source>
        <dbReference type="PROSITE-ProRule" id="PRU00339"/>
    </source>
</evidence>
<dbReference type="OrthoDB" id="9793489at2"/>
<evidence type="ECO:0000313" key="3">
    <source>
        <dbReference type="EMBL" id="SKB73754.1"/>
    </source>
</evidence>
<dbReference type="SUPFAM" id="SSF56601">
    <property type="entry name" value="beta-lactamase/transpeptidase-like"/>
    <property type="match status" value="1"/>
</dbReference>
<dbReference type="Gene3D" id="3.40.710.10">
    <property type="entry name" value="DD-peptidase/beta-lactamase superfamily"/>
    <property type="match status" value="1"/>
</dbReference>
<proteinExistence type="predicted"/>
<dbReference type="InterPro" id="IPR050491">
    <property type="entry name" value="AmpC-like"/>
</dbReference>
<evidence type="ECO:0000259" key="2">
    <source>
        <dbReference type="Pfam" id="PF00144"/>
    </source>
</evidence>